<sequence>MLTEDPNKLFTAYRIIGTKWTIHILCALSQGPKRFGEIFDNIPSISEMILSRRLKGLQHDHLVKRTIRTRPTQIIYELTPKGAALAAFIPCLMDWDTKFQNDTTGRNKDDH</sequence>
<dbReference type="Proteomes" id="UP000810207">
    <property type="component" value="Unassembled WGS sequence"/>
</dbReference>
<reference evidence="5 6" key="1">
    <citation type="submission" date="2021-03" db="EMBL/GenBank/DDBJ databases">
        <title>Genomic Encyclopedia of Type Strains, Phase IV (KMG-IV): sequencing the most valuable type-strain genomes for metagenomic binning, comparative biology and taxonomic classification.</title>
        <authorList>
            <person name="Goeker M."/>
        </authorList>
    </citation>
    <scope>NUCLEOTIDE SEQUENCE [LARGE SCALE GENOMIC DNA]</scope>
    <source>
        <strain evidence="5 6">DSM 21292</strain>
    </source>
</reference>
<protein>
    <submittedName>
        <fullName evidence="5">DNA-binding HxlR family transcriptional regulator</fullName>
    </submittedName>
</protein>
<evidence type="ECO:0000256" key="1">
    <source>
        <dbReference type="ARBA" id="ARBA00023015"/>
    </source>
</evidence>
<evidence type="ECO:0000256" key="2">
    <source>
        <dbReference type="ARBA" id="ARBA00023125"/>
    </source>
</evidence>
<organism evidence="5 6">
    <name type="scientific">Paenibacillus xylanexedens</name>
    <dbReference type="NCBI Taxonomy" id="528191"/>
    <lineage>
        <taxon>Bacteria</taxon>
        <taxon>Bacillati</taxon>
        <taxon>Bacillota</taxon>
        <taxon>Bacilli</taxon>
        <taxon>Bacillales</taxon>
        <taxon>Paenibacillaceae</taxon>
        <taxon>Paenibacillus</taxon>
    </lineage>
</organism>
<dbReference type="PROSITE" id="PS51118">
    <property type="entry name" value="HTH_HXLR"/>
    <property type="match status" value="1"/>
</dbReference>
<keyword evidence="3" id="KW-0804">Transcription</keyword>
<dbReference type="InterPro" id="IPR002577">
    <property type="entry name" value="HTH_HxlR"/>
</dbReference>
<evidence type="ECO:0000259" key="4">
    <source>
        <dbReference type="PROSITE" id="PS51118"/>
    </source>
</evidence>
<keyword evidence="6" id="KW-1185">Reference proteome</keyword>
<proteinExistence type="predicted"/>
<comment type="caution">
    <text evidence="5">The sequence shown here is derived from an EMBL/GenBank/DDBJ whole genome shotgun (WGS) entry which is preliminary data.</text>
</comment>
<feature type="domain" description="HTH hxlR-type" evidence="4">
    <location>
        <begin position="5"/>
        <end position="104"/>
    </location>
</feature>
<name>A0ABS4RVI8_PAEXY</name>
<dbReference type="PANTHER" id="PTHR33204:SF18">
    <property type="entry name" value="TRANSCRIPTIONAL REGULATORY PROTEIN"/>
    <property type="match status" value="1"/>
</dbReference>
<evidence type="ECO:0000256" key="3">
    <source>
        <dbReference type="ARBA" id="ARBA00023163"/>
    </source>
</evidence>
<evidence type="ECO:0000313" key="6">
    <source>
        <dbReference type="Proteomes" id="UP000810207"/>
    </source>
</evidence>
<dbReference type="InterPro" id="IPR036390">
    <property type="entry name" value="WH_DNA-bd_sf"/>
</dbReference>
<gene>
    <name evidence="5" type="ORF">J2Z28_003526</name>
</gene>
<dbReference type="SUPFAM" id="SSF46785">
    <property type="entry name" value="Winged helix' DNA-binding domain"/>
    <property type="match status" value="1"/>
</dbReference>
<dbReference type="EMBL" id="JAGIKV010000012">
    <property type="protein sequence ID" value="MBP2246875.1"/>
    <property type="molecule type" value="Genomic_DNA"/>
</dbReference>
<accession>A0ABS4RVI8</accession>
<keyword evidence="1" id="KW-0805">Transcription regulation</keyword>
<dbReference type="InterPro" id="IPR036388">
    <property type="entry name" value="WH-like_DNA-bd_sf"/>
</dbReference>
<dbReference type="PANTHER" id="PTHR33204">
    <property type="entry name" value="TRANSCRIPTIONAL REGULATOR, MARR FAMILY"/>
    <property type="match status" value="1"/>
</dbReference>
<keyword evidence="2 5" id="KW-0238">DNA-binding</keyword>
<evidence type="ECO:0000313" key="5">
    <source>
        <dbReference type="EMBL" id="MBP2246875.1"/>
    </source>
</evidence>
<dbReference type="Gene3D" id="1.10.10.10">
    <property type="entry name" value="Winged helix-like DNA-binding domain superfamily/Winged helix DNA-binding domain"/>
    <property type="match status" value="1"/>
</dbReference>
<dbReference type="Pfam" id="PF01638">
    <property type="entry name" value="HxlR"/>
    <property type="match status" value="1"/>
</dbReference>
<dbReference type="GO" id="GO:0003677">
    <property type="term" value="F:DNA binding"/>
    <property type="evidence" value="ECO:0007669"/>
    <property type="project" value="UniProtKB-KW"/>
</dbReference>